<dbReference type="InterPro" id="IPR006553">
    <property type="entry name" value="Leu-rich_rpt_Cys-con_subtyp"/>
</dbReference>
<keyword evidence="3" id="KW-0963">Cytoplasm</keyword>
<comment type="caution">
    <text evidence="8">The sequence shown here is derived from an EMBL/GenBank/DDBJ whole genome shotgun (WGS) entry which is preliminary data.</text>
</comment>
<dbReference type="Proteomes" id="UP000225706">
    <property type="component" value="Unassembled WGS sequence"/>
</dbReference>
<gene>
    <name evidence="8" type="primary">NLRP12</name>
    <name evidence="8" type="ORF">AWC38_SpisGene2674</name>
</gene>
<dbReference type="SUPFAM" id="SSF52047">
    <property type="entry name" value="RNI-like"/>
    <property type="match status" value="4"/>
</dbReference>
<evidence type="ECO:0000256" key="2">
    <source>
        <dbReference type="ARBA" id="ARBA00008665"/>
    </source>
</evidence>
<keyword evidence="9" id="KW-1185">Reference proteome</keyword>
<dbReference type="GO" id="GO:0005829">
    <property type="term" value="C:cytosol"/>
    <property type="evidence" value="ECO:0007669"/>
    <property type="project" value="UniProtKB-SubCell"/>
</dbReference>
<evidence type="ECO:0000313" key="8">
    <source>
        <dbReference type="EMBL" id="PFX32476.1"/>
    </source>
</evidence>
<dbReference type="Gene3D" id="3.80.10.10">
    <property type="entry name" value="Ribonuclease Inhibitor"/>
    <property type="match status" value="6"/>
</dbReference>
<dbReference type="SUPFAM" id="SSF52540">
    <property type="entry name" value="P-loop containing nucleoside triphosphate hydrolases"/>
    <property type="match status" value="4"/>
</dbReference>
<dbReference type="SMART" id="SM00367">
    <property type="entry name" value="LRR_CC"/>
    <property type="match status" value="16"/>
</dbReference>
<evidence type="ECO:0000256" key="6">
    <source>
        <dbReference type="ARBA" id="ARBA00022840"/>
    </source>
</evidence>
<evidence type="ECO:0000259" key="7">
    <source>
        <dbReference type="PROSITE" id="PS50837"/>
    </source>
</evidence>
<dbReference type="STRING" id="50429.A0A2B4ST14"/>
<dbReference type="Pfam" id="PF13516">
    <property type="entry name" value="LRR_6"/>
    <property type="match status" value="21"/>
</dbReference>
<evidence type="ECO:0000256" key="3">
    <source>
        <dbReference type="ARBA" id="ARBA00022490"/>
    </source>
</evidence>
<evidence type="ECO:0000313" key="9">
    <source>
        <dbReference type="Proteomes" id="UP000225706"/>
    </source>
</evidence>
<dbReference type="GO" id="GO:0005524">
    <property type="term" value="F:ATP binding"/>
    <property type="evidence" value="ECO:0007669"/>
    <property type="project" value="UniProtKB-KW"/>
</dbReference>
<dbReference type="PANTHER" id="PTHR45690:SF19">
    <property type="entry name" value="NACHT, LRR AND PYD DOMAINS-CONTAINING PROTEIN 3"/>
    <property type="match status" value="1"/>
</dbReference>
<dbReference type="EMBL" id="LSMT01000022">
    <property type="protein sequence ID" value="PFX32476.1"/>
    <property type="molecule type" value="Genomic_DNA"/>
</dbReference>
<evidence type="ECO:0000256" key="1">
    <source>
        <dbReference type="ARBA" id="ARBA00004496"/>
    </source>
</evidence>
<feature type="domain" description="NACHT" evidence="7">
    <location>
        <begin position="1492"/>
        <end position="1643"/>
    </location>
</feature>
<sequence>MASGAAQTFHSTKETTNYARLCRLLVDVSSQVLRETFDKKRPPGKLDTVLSSPPVHKALQLLKKKKVLNPSQWGKLYPAIKSSVSSQHFDITLLMVLLRNICGLVPPATGWNTLPPAADTTLEADIIRIKYYRDKVYGHAIEASVDDASFNQHWMDIRGALVRLGGARYQGDIDNLKKEGMDPEIEEHYKELLKQCVMDEVSIKKRLDEIENFVRNLEERRESKLNPEAVAAYRNALKESIKSQTEFHTVASPTLSKVRTDDIFTSILIQHGRKPVEDLDVERKEHLHQYGQVSKKPIKHCQDIFTSDTDRSAERDPKSVLVTGKAGIGKTLFCQKLIRDWAYDKLFLSQQNLRIPDFKFAYLLTFRQLNLLGNNCVTLREIFNRSSVLDDRSSIDDSLFEYIVEHSGEVLIIIDGYDEYAQQHFIARDVDDRYPNDAHEKMPVAALCAKLIKGKILRGSVVMMTSRPDESDEIKDTIAFDRCVEITGFSEQQVKEYIERHFQENEVMKNVIMDHITKNDNLVSFAHIPVLCFLMCSYFEYILKESMNTDALPVNMSDIYFEVVNMFLRKHCKKRGTPPKVTLEKLSKLAADFLSENKFLFAVEDMNNFAPEEVESLRASGLLHCGPIFRKTFSETTKYFCFTHLTLHEYLAAQCFVESKKIPSLGDVSEMVFIFMSGILSKQNDTALMQTLIESLDPQSSRNLLTLKCLTEYQDIEFAQGTVKRHYSGFWDHDGDIRFEKVVNLDYIAVSFLLDVISSLNVVETSRKNQTYLQQTRMPLVKRLNPLRWTCFRRNAEQTAGRNQPSPYHSPIPTRLTIRWVFLSQTGLRRICKALQNEFCPITGLVLQGFGSFFEWVLIIREMLPLSNLLELRLLSSRVTDAGVVSLCQALQTATCQVTTLHLSGNQITDAGVAGLCQALQTETCQVTDLDLSRNRITDAGVVSLCQALQTATCQVTTLDLSNNQITDAGVDSLCHALQTGTCLVNTLHLSCNQITNAGVASICQALQTATCQVTTLHLSNNQITDSGVVSLCQALQTATCQVTTLHLSWNQITDAGVVSLCQALQTATCRVTTLDLRMNRITDDGVVSLCQALQTATCQVTTLHLSWNQITDAGVVSLCQALQTTTCQVTTLHLSDNYITDAGVGSLCQSLKTTNCQVRSLNLDGNRNIRMASGAAPAFHSTKETTNYARLCRLLVDVSSHVLREAFEKKRPSGNLDAVLLSPSVHNALQRLKNKKVLNPSQWGKLYPAIKSSVSSQHFDITLLMVLLRNICGLVPPATGWDTLPPPADTTLEADIVRIKCYRNTVYGHATEASVDDASFNKYWMNIQDALVRLGGVGYQSVLDGLKKEGMDPEVEEHYKELLKQGVIDEVAIMKKLDEFSRKLDEMRESTSNPEKKIGVEAVATYTNALKESIKSQTEFHSVASPTSSKVRTDDIFTSNLIQHGRKPVEDLNIERKKRLHQYSQVSGKPVKHCQEIFTSDTDGSEEKNPKSVLVTGKAGIGKTLFCQKLIRDWADNKLFLSRTNLRDPDFKFAYLLTFRQLNLLGNDCVTLREIFNRSSVLDDRSSIDESLFKYIVEHSEEVLIILDGYDECAQQHFMVEDVDDRYPSDAYEKMPITALCAKLIKGKILRGSVVMLTSRPDESDEIRNKIGFDRCVEITGFSEQHVKEYIEKHFQANEVMKNAVMDHITKNDNLVSFAHIPVLCFLMCSYFEYILKESTNTDALPVNMSDIYFEVVNMFLRKHSKKRGTPPKVTLKKLSKLAADFLLENKFLFAVEDMENFTLGEVESLRASGLLHCGPIFRKTFSETTKSFCFTHLTLQEYLAAQWFVERKQIPSRENVSEMVFIFMSGILSKQNKKALMQTLIEKLDPQPSRNLLTLKCLTEYQDKEFAQGIVKRYFNAIWDNGGDIKFINVFNLDYIAVSFLLDVISSLNVVETARKNQTSLQQTRMPLVQRLNLFRCTCCRNHPSLYHSPKRLTIRWVFLSETGLGRICKALENEFCPITGLVLQSFTSFVIWVPMIRKMLPQSNLLELRLIRSGVTDAGVVSLCQALQTATCQLTTFDLSYNKITDAGVVSLCQALQTATCQVTTLHLGGNQITDTGVVSLCQALQTTTCQVTTLDLGDNQITDAGVVSLCRALQTAHCQVRSLNLDGNLKITNAGGRLLSELLKKQPHLNLTCFPFIGTTLEADIIRIKCDRNTVYGHATEASVDEATFNQYWKDIQDALVRLGGVGYQSVLDGLKKECMDPEVEEHYKELLKQWIMDEVSIKERLDEIEKIVRKLDERRESTSDPEKKIGVKAVAAYTNALKESIKSQTEFQSVASPTSSKIRTDDIFTRVLIQHGRKTVEDLDMERQEHLLQYGQVSGKPVRHCQEIFTSDTDRSQERIHGCVLVTGKAGIGKALFCQKLIRDWADDKLFLSRTNSCIPDFKFAYLLTFRQLNLLGDDCVTLKEIFNSSSVLDDHSSIDDSLFEYVVDHPKEVLIIIDGYDEYAQQKFIANDLDDQHPNNAHEQMPVAALCAKLIKGNILRGSVVMITSRPDESDEIKDKIGFDRCVEITGFSEQKNQTSPQPLVKRNASPYHSLKRLTISRDIPSQTGLRSICKALENEFCPISELVLEFVKPLFECVSTIEEMLPLSNLLELRLYHSPITDAGVVSLCQALQTATGQVTTLHLERNEITDTGVVSLCEALQTAICQVTTLHLTDNQITDAGVDISFMASSAVPTFHSTKETTNYARLCRLLVDVSTHILRETFDKKRPPGKLDTVLLTPPVHRALQLLKKRKVLNPSQWGKLYPAIKSSVSSKHFDITLLMVLLRNICGLVRPATGWDTLPATADTTLEADIVRIKCYRNRVYGHATKASVDDATFNQYWMDIQDALVRLGGAGYQSDIDDLKNESMDPEFEEHYKELLKQWVMDEVSIKERLDEIVRRLNERGESTSNPERKIGVEAVAAYTNALKESIKCQTEFHAVASPTSSKVRTDDIFTSILIQHGRKPVEDHNKERKKRLHNYGQVDGKPVKHCREIFMSDTDGGEERNPKSILVTGKAGIGKTLFCQKLIRDWADNKLFPSRRNSLNPDFKFAYLLTFRQLNILGNNCVTLREIFNRSSVLDDHSIIDDSLFEYIVDHPEEVLIIIDGYDEYAQQKFIANKLDDQYSNDAHEQMPVAALCAKLLKGNILRGSVVMITSRPDESDDIKDKIGFDRCVEITGFSEQQVKEYIEKHFEESEDMKNAVMDHITKNDNLVSFAHIPVLCFLMCSYFEYVLKPGSMNTDTFPVNKSEIYFEVVNMFLINHSKNEETPPKVTLEKMCKLAADFLVENKFLFAVEDMKNFTVEEVENLRASGLLHCGPIFRKTFSETTKYFCFTHLTLQEYLAAQWFVESKKIPSRGDVSEMVFIFMSGILSKQNDKAFMQTLIEKLDPQLSRNLLTLKCLTEYQDIEFAQGIVKRHYKRKWDHNGDIRFGELHDVDSVAGSFLLDVISSLNALESGRKNQTSPQQTRLQLVKRLNPFRFRRNASPCYLPKRLIIHWEFPSQTGFKRICKALENNFCPITELFLEFIKPSFEWVSTIGEMLPLSNLLELHLYRSPITDAGVVSLCQALQTATCQVTSLGLSGNQITDAGVISLCQALQTATCQVTTLHLSRNQITDACVVSLCQALQMATCQVTTLDLSSNLITDAGVVSLCQTLQTATCQVTTLNLSNNLISDAGADSLCQALQTATCEVTKLNLSDNRITNAGADSLCQALQAATCQVTALHLSSTQITDDGVVSLCQALQTTTCRVTTLDLSGTQITDIGVVSLCQALQTATCQVRSLNLERNFKITKTGGRLLNDLLKKLPHLDLRWHRPFFM</sequence>
<dbReference type="Pfam" id="PF18738">
    <property type="entry name" value="HEPN_DZIP3"/>
    <property type="match status" value="4"/>
</dbReference>
<keyword evidence="6" id="KW-0067">ATP-binding</keyword>
<evidence type="ECO:0000256" key="4">
    <source>
        <dbReference type="ARBA" id="ARBA00022737"/>
    </source>
</evidence>
<proteinExistence type="inferred from homology"/>
<dbReference type="PROSITE" id="PS50837">
    <property type="entry name" value="NACHT"/>
    <property type="match status" value="4"/>
</dbReference>
<dbReference type="InterPro" id="IPR007111">
    <property type="entry name" value="NACHT_NTPase"/>
</dbReference>
<dbReference type="Pfam" id="PF05729">
    <property type="entry name" value="NACHT"/>
    <property type="match status" value="4"/>
</dbReference>
<keyword evidence="4" id="KW-0677">Repeat</keyword>
<feature type="domain" description="NACHT" evidence="7">
    <location>
        <begin position="3039"/>
        <end position="3190"/>
    </location>
</feature>
<dbReference type="SMART" id="SM00368">
    <property type="entry name" value="LRR_RI"/>
    <property type="match status" value="26"/>
</dbReference>
<comment type="subcellular location">
    <subcellularLocation>
        <location evidence="1">Cytoplasm</location>
    </subcellularLocation>
</comment>
<dbReference type="InterPro" id="IPR001611">
    <property type="entry name" value="Leu-rich_rpt"/>
</dbReference>
<keyword evidence="5" id="KW-0547">Nucleotide-binding</keyword>
<evidence type="ECO:0000256" key="5">
    <source>
        <dbReference type="ARBA" id="ARBA00022741"/>
    </source>
</evidence>
<protein>
    <submittedName>
        <fullName evidence="8">NACHT, LRR and PYD domains-containing protein 12</fullName>
    </submittedName>
</protein>
<feature type="domain" description="NACHT" evidence="7">
    <location>
        <begin position="2391"/>
        <end position="2542"/>
    </location>
</feature>
<name>A0A2B4ST14_STYPI</name>
<organism evidence="8 9">
    <name type="scientific">Stylophora pistillata</name>
    <name type="common">Smooth cauliflower coral</name>
    <dbReference type="NCBI Taxonomy" id="50429"/>
    <lineage>
        <taxon>Eukaryota</taxon>
        <taxon>Metazoa</taxon>
        <taxon>Cnidaria</taxon>
        <taxon>Anthozoa</taxon>
        <taxon>Hexacorallia</taxon>
        <taxon>Scleractinia</taxon>
        <taxon>Astrocoeniina</taxon>
        <taxon>Pocilloporidae</taxon>
        <taxon>Stylophora</taxon>
    </lineage>
</organism>
<feature type="domain" description="NACHT" evidence="7">
    <location>
        <begin position="318"/>
        <end position="469"/>
    </location>
</feature>
<reference evidence="9" key="1">
    <citation type="journal article" date="2017" name="bioRxiv">
        <title>Comparative analysis of the genomes of Stylophora pistillata and Acropora digitifera provides evidence for extensive differences between species of corals.</title>
        <authorList>
            <person name="Voolstra C.R."/>
            <person name="Li Y."/>
            <person name="Liew Y.J."/>
            <person name="Baumgarten S."/>
            <person name="Zoccola D."/>
            <person name="Flot J.-F."/>
            <person name="Tambutte S."/>
            <person name="Allemand D."/>
            <person name="Aranda M."/>
        </authorList>
    </citation>
    <scope>NUCLEOTIDE SEQUENCE [LARGE SCALE GENOMIC DNA]</scope>
</reference>
<dbReference type="InterPro" id="IPR032675">
    <property type="entry name" value="LRR_dom_sf"/>
</dbReference>
<dbReference type="InterPro" id="IPR003593">
    <property type="entry name" value="AAA+_ATPase"/>
</dbReference>
<dbReference type="InterPro" id="IPR041249">
    <property type="entry name" value="HEPN_DZIP3"/>
</dbReference>
<dbReference type="InterPro" id="IPR027417">
    <property type="entry name" value="P-loop_NTPase"/>
</dbReference>
<dbReference type="SMART" id="SM00382">
    <property type="entry name" value="AAA"/>
    <property type="match status" value="3"/>
</dbReference>
<dbReference type="PANTHER" id="PTHR45690">
    <property type="entry name" value="NACHT, LRR AND PYD DOMAINS-CONTAINING PROTEIN 12"/>
    <property type="match status" value="1"/>
</dbReference>
<comment type="similarity">
    <text evidence="2">Belongs to the NLRP family.</text>
</comment>
<dbReference type="InterPro" id="IPR050637">
    <property type="entry name" value="NLRP_innate_immun_reg"/>
</dbReference>
<dbReference type="OrthoDB" id="5951217at2759"/>
<accession>A0A2B4ST14</accession>
<dbReference type="Gene3D" id="3.40.50.300">
    <property type="entry name" value="P-loop containing nucleotide triphosphate hydrolases"/>
    <property type="match status" value="4"/>
</dbReference>